<dbReference type="AlphaFoldDB" id="A0A2M4D6R3"/>
<accession>A0A2M4D6R3</accession>
<proteinExistence type="predicted"/>
<evidence type="ECO:0000256" key="1">
    <source>
        <dbReference type="SAM" id="MobiDB-lite"/>
    </source>
</evidence>
<dbReference type="EMBL" id="GGFL01009059">
    <property type="protein sequence ID" value="MBW73237.1"/>
    <property type="molecule type" value="Transcribed_RNA"/>
</dbReference>
<organism evidence="2">
    <name type="scientific">Anopheles darlingi</name>
    <name type="common">Mosquito</name>
    <dbReference type="NCBI Taxonomy" id="43151"/>
    <lineage>
        <taxon>Eukaryota</taxon>
        <taxon>Metazoa</taxon>
        <taxon>Ecdysozoa</taxon>
        <taxon>Arthropoda</taxon>
        <taxon>Hexapoda</taxon>
        <taxon>Insecta</taxon>
        <taxon>Pterygota</taxon>
        <taxon>Neoptera</taxon>
        <taxon>Endopterygota</taxon>
        <taxon>Diptera</taxon>
        <taxon>Nematocera</taxon>
        <taxon>Culicoidea</taxon>
        <taxon>Culicidae</taxon>
        <taxon>Anophelinae</taxon>
        <taxon>Anopheles</taxon>
    </lineage>
</organism>
<reference evidence="2" key="1">
    <citation type="submission" date="2018-01" db="EMBL/GenBank/DDBJ databases">
        <title>An insight into the sialome of Amazonian anophelines.</title>
        <authorList>
            <person name="Ribeiro J.M."/>
            <person name="Scarpassa V."/>
            <person name="Calvo E."/>
        </authorList>
    </citation>
    <scope>NUCLEOTIDE SEQUENCE</scope>
</reference>
<feature type="region of interest" description="Disordered" evidence="1">
    <location>
        <begin position="173"/>
        <end position="223"/>
    </location>
</feature>
<evidence type="ECO:0000313" key="2">
    <source>
        <dbReference type="EMBL" id="MBW73237.1"/>
    </source>
</evidence>
<feature type="compositionally biased region" description="Basic and acidic residues" evidence="1">
    <location>
        <begin position="186"/>
        <end position="199"/>
    </location>
</feature>
<name>A0A2M4D6R3_ANODA</name>
<protein>
    <submittedName>
        <fullName evidence="2">Putative secreted protein</fullName>
    </submittedName>
</protein>
<sequence length="223" mass="23788">MVGVVVVVVERGMRLLVVGVVEIQVIGVAEAAEALVNPEAAVSVLPVLVVVVEKLLHRQHQAERPEVVVEMVLREPAEVPEHRPVPVALEHPVVATVAVESSSEAAEYPSERLAVVAAVEHPSVAVAEEAESHPEHRNPTELAVAVALPVVAVRQKPDSLGVEVVPSTVVASSDALPSWQDASTEEPEHRRTADGDDQRAIVGSERPANAQRPIHAVRPWNPS</sequence>